<accession>A0A699VK38</accession>
<gene>
    <name evidence="1" type="ORF">Tci_907961</name>
</gene>
<feature type="non-terminal residue" evidence="1">
    <location>
        <position position="101"/>
    </location>
</feature>
<proteinExistence type="predicted"/>
<organism evidence="1">
    <name type="scientific">Tanacetum cinerariifolium</name>
    <name type="common">Dalmatian daisy</name>
    <name type="synonym">Chrysanthemum cinerariifolium</name>
    <dbReference type="NCBI Taxonomy" id="118510"/>
    <lineage>
        <taxon>Eukaryota</taxon>
        <taxon>Viridiplantae</taxon>
        <taxon>Streptophyta</taxon>
        <taxon>Embryophyta</taxon>
        <taxon>Tracheophyta</taxon>
        <taxon>Spermatophyta</taxon>
        <taxon>Magnoliopsida</taxon>
        <taxon>eudicotyledons</taxon>
        <taxon>Gunneridae</taxon>
        <taxon>Pentapetalae</taxon>
        <taxon>asterids</taxon>
        <taxon>campanulids</taxon>
        <taxon>Asterales</taxon>
        <taxon>Asteraceae</taxon>
        <taxon>Asteroideae</taxon>
        <taxon>Anthemideae</taxon>
        <taxon>Anthemidinae</taxon>
        <taxon>Tanacetum</taxon>
    </lineage>
</organism>
<comment type="caution">
    <text evidence="1">The sequence shown here is derived from an EMBL/GenBank/DDBJ whole genome shotgun (WGS) entry which is preliminary data.</text>
</comment>
<protein>
    <recommendedName>
        <fullName evidence="2">Gag-Pol polyprotein</fullName>
    </recommendedName>
</protein>
<evidence type="ECO:0008006" key="2">
    <source>
        <dbReference type="Google" id="ProtNLM"/>
    </source>
</evidence>
<sequence>MEQNQMCKLTTADADDAVIKPIYDEEPMAKVQLTTECNIFAIRQQHTEQPEIINDGRVDQYPEQRQVKSPMFDSSLDSQKHDYSKQSLVSENSLLKQTVAR</sequence>
<dbReference type="EMBL" id="BKCJ011465757">
    <property type="protein sequence ID" value="GFD35992.1"/>
    <property type="molecule type" value="Genomic_DNA"/>
</dbReference>
<evidence type="ECO:0000313" key="1">
    <source>
        <dbReference type="EMBL" id="GFD35992.1"/>
    </source>
</evidence>
<name>A0A699VK38_TANCI</name>
<dbReference type="AlphaFoldDB" id="A0A699VK38"/>
<reference evidence="1" key="1">
    <citation type="journal article" date="2019" name="Sci. Rep.">
        <title>Draft genome of Tanacetum cinerariifolium, the natural source of mosquito coil.</title>
        <authorList>
            <person name="Yamashiro T."/>
            <person name="Shiraishi A."/>
            <person name="Satake H."/>
            <person name="Nakayama K."/>
        </authorList>
    </citation>
    <scope>NUCLEOTIDE SEQUENCE</scope>
</reference>